<accession>A0A1N7JAE1</accession>
<keyword evidence="4" id="KW-0574">Periplasm</keyword>
<reference evidence="6" key="1">
    <citation type="submission" date="2017-01" db="EMBL/GenBank/DDBJ databases">
        <authorList>
            <person name="Varghese N."/>
            <person name="Submissions S."/>
        </authorList>
    </citation>
    <scope>NUCLEOTIDE SEQUENCE [LARGE SCALE GENOMIC DNA]</scope>
    <source>
        <strain evidence="6">DSM 22306</strain>
    </source>
</reference>
<name>A0A1N7JAE1_9GAMM</name>
<dbReference type="PANTHER" id="PTHR30222:SF18">
    <property type="entry name" value="BIFUNCTIONAL POLYHYDROXYBUTYRATE SYNTHASE _ ABC TRANSPORTER PERIPLASMIC BINDING PROTEIN-RELATED"/>
    <property type="match status" value="1"/>
</dbReference>
<dbReference type="RefSeq" id="WP_342351470.1">
    <property type="nucleotide sequence ID" value="NZ_FTOE01000001.1"/>
</dbReference>
<keyword evidence="3" id="KW-0732">Signal</keyword>
<dbReference type="Pfam" id="PF13416">
    <property type="entry name" value="SBP_bac_8"/>
    <property type="match status" value="1"/>
</dbReference>
<keyword evidence="6" id="KW-1185">Reference proteome</keyword>
<dbReference type="SUPFAM" id="SSF53850">
    <property type="entry name" value="Periplasmic binding protein-like II"/>
    <property type="match status" value="1"/>
</dbReference>
<dbReference type="GO" id="GO:0042597">
    <property type="term" value="C:periplasmic space"/>
    <property type="evidence" value="ECO:0007669"/>
    <property type="project" value="UniProtKB-SubCell"/>
</dbReference>
<dbReference type="Gene3D" id="3.40.190.10">
    <property type="entry name" value="Periplasmic binding protein-like II"/>
    <property type="match status" value="2"/>
</dbReference>
<keyword evidence="2" id="KW-0813">Transport</keyword>
<comment type="subcellular location">
    <subcellularLocation>
        <location evidence="1">Periplasm</location>
    </subcellularLocation>
</comment>
<dbReference type="PANTHER" id="PTHR30222">
    <property type="entry name" value="SPERMIDINE/PUTRESCINE-BINDING PERIPLASMIC PROTEIN"/>
    <property type="match status" value="1"/>
</dbReference>
<gene>
    <name evidence="5" type="ORF">SAMN05421760_101854</name>
</gene>
<proteinExistence type="predicted"/>
<dbReference type="AlphaFoldDB" id="A0A1N7JAE1"/>
<dbReference type="PRINTS" id="PR00909">
    <property type="entry name" value="SPERMDNBNDNG"/>
</dbReference>
<protein>
    <submittedName>
        <fullName evidence="5">Putrescine transport system substrate-binding protein</fullName>
    </submittedName>
</protein>
<evidence type="ECO:0000313" key="5">
    <source>
        <dbReference type="EMBL" id="SIS46295.1"/>
    </source>
</evidence>
<dbReference type="InterPro" id="IPR006059">
    <property type="entry name" value="SBP"/>
</dbReference>
<dbReference type="GO" id="GO:0019808">
    <property type="term" value="F:polyamine binding"/>
    <property type="evidence" value="ECO:0007669"/>
    <property type="project" value="InterPro"/>
</dbReference>
<dbReference type="Proteomes" id="UP000185999">
    <property type="component" value="Unassembled WGS sequence"/>
</dbReference>
<evidence type="ECO:0000313" key="6">
    <source>
        <dbReference type="Proteomes" id="UP000185999"/>
    </source>
</evidence>
<evidence type="ECO:0000256" key="1">
    <source>
        <dbReference type="ARBA" id="ARBA00004418"/>
    </source>
</evidence>
<organism evidence="5 6">
    <name type="scientific">Neptunomonas antarctica</name>
    <dbReference type="NCBI Taxonomy" id="619304"/>
    <lineage>
        <taxon>Bacteria</taxon>
        <taxon>Pseudomonadati</taxon>
        <taxon>Pseudomonadota</taxon>
        <taxon>Gammaproteobacteria</taxon>
        <taxon>Oceanospirillales</taxon>
        <taxon>Oceanospirillaceae</taxon>
        <taxon>Neptunomonas</taxon>
    </lineage>
</organism>
<dbReference type="GO" id="GO:0015846">
    <property type="term" value="P:polyamine transport"/>
    <property type="evidence" value="ECO:0007669"/>
    <property type="project" value="InterPro"/>
</dbReference>
<dbReference type="InterPro" id="IPR001188">
    <property type="entry name" value="Sperm_putr-bd"/>
</dbReference>
<evidence type="ECO:0000256" key="2">
    <source>
        <dbReference type="ARBA" id="ARBA00022448"/>
    </source>
</evidence>
<evidence type="ECO:0000256" key="3">
    <source>
        <dbReference type="ARBA" id="ARBA00022729"/>
    </source>
</evidence>
<dbReference type="STRING" id="619304.SAMN05421760_101854"/>
<evidence type="ECO:0000256" key="4">
    <source>
        <dbReference type="ARBA" id="ARBA00022764"/>
    </source>
</evidence>
<dbReference type="EMBL" id="FTOE01000001">
    <property type="protein sequence ID" value="SIS46295.1"/>
    <property type="molecule type" value="Genomic_DNA"/>
</dbReference>
<sequence>MQKKQGNVIGYSIPKEGTLVWFDLLAIPADAPHPDAAHQFIDFVLKAETAAAISNYVYYAVANTAAEPLLLDEVRNNPGIYPSNEVKAKLFTQNAHAAKYDRLLTRAWSNIKTGR</sequence>